<dbReference type="PANTHER" id="PTHR47782">
    <property type="entry name" value="ZN(II)2CYS6 TRANSCRIPTION FACTOR (EUROFUNG)-RELATED"/>
    <property type="match status" value="1"/>
</dbReference>
<dbReference type="Pfam" id="PF04082">
    <property type="entry name" value="Fungal_trans"/>
    <property type="match status" value="1"/>
</dbReference>
<feature type="compositionally biased region" description="Low complexity" evidence="8">
    <location>
        <begin position="110"/>
        <end position="125"/>
    </location>
</feature>
<dbReference type="Proteomes" id="UP000813444">
    <property type="component" value="Unassembled WGS sequence"/>
</dbReference>
<comment type="subcellular location">
    <subcellularLocation>
        <location evidence="1">Nucleus</location>
    </subcellularLocation>
</comment>
<proteinExistence type="predicted"/>
<evidence type="ECO:0000256" key="3">
    <source>
        <dbReference type="ARBA" id="ARBA00022833"/>
    </source>
</evidence>
<feature type="region of interest" description="Disordered" evidence="8">
    <location>
        <begin position="99"/>
        <end position="154"/>
    </location>
</feature>
<dbReference type="GO" id="GO:0008270">
    <property type="term" value="F:zinc ion binding"/>
    <property type="evidence" value="ECO:0007669"/>
    <property type="project" value="InterPro"/>
</dbReference>
<dbReference type="Pfam" id="PF00172">
    <property type="entry name" value="Zn_clus"/>
    <property type="match status" value="1"/>
</dbReference>
<dbReference type="InterPro" id="IPR036864">
    <property type="entry name" value="Zn2-C6_fun-type_DNA-bd_sf"/>
</dbReference>
<sequence length="666" mass="73163">MASRPPPEAPGPGPPIRKRPRQRTPSPPNKRTQACERCWKRKQRCDRMLPNCTNCQRSGFECLARAAPLRESFEDVTLTHATLQSYLESLERNAIGQDFHVSNPAGHDVSAAAPRASTASPNNAPESDPKDPPAAAHQPGCLSDEEDPSVGDAMGAIGQLTNRAMAESRSEPDQSINKLTLLHMVQAALAIDGHDPSASTSRRLGQGDPDKLTPCALPPRQEAVEYIRGYLSAVYHIPCLVRSDETTLVSHLNDVAANAPEQQCSQPHINTNTNTSVTGLFEIHIQVAIGIMVSQDAVRLANYSHSLHGAATRLLPAVFKSTNYADSLRILLLLIAFSLVHPGGGSTWHLLGLAIRLCITAGFHKEPTSQAGLPSEKIEEARWLFWSVYVLDRCLSVAMDRPFGIQDGDISIQLPSEKSEDLPSRTPLHGDTKTREALGLHFIHHAQIISNIRTNSRANPMSHYGNLTNWRDFDPPLNSSSDMVRSWEGSVNQLECRGLLQIVGLFEEGQEEREKRQARADIIPARIMDEIQKDTRAACRRFIMTSYDRAGQWQTTRSFLDSYDLVAATVGYICLEAKQGQASPAGPRAQTPNKAELMEVVHKASVLVTQIASRFPALDGFHRFFLTLSGKAVGESPGLIKDCPQALPFSLRRLIDVTFSTVLTCQ</sequence>
<dbReference type="GO" id="GO:0005634">
    <property type="term" value="C:nucleus"/>
    <property type="evidence" value="ECO:0007669"/>
    <property type="project" value="UniProtKB-SubCell"/>
</dbReference>
<evidence type="ECO:0000256" key="8">
    <source>
        <dbReference type="SAM" id="MobiDB-lite"/>
    </source>
</evidence>
<keyword evidence="3" id="KW-0862">Zinc</keyword>
<dbReference type="SMART" id="SM00906">
    <property type="entry name" value="Fungal_trans"/>
    <property type="match status" value="1"/>
</dbReference>
<dbReference type="EMBL" id="JAGPNK010000003">
    <property type="protein sequence ID" value="KAH7324538.1"/>
    <property type="molecule type" value="Genomic_DNA"/>
</dbReference>
<keyword evidence="11" id="KW-1185">Reference proteome</keyword>
<feature type="region of interest" description="Disordered" evidence="8">
    <location>
        <begin position="1"/>
        <end position="35"/>
    </location>
</feature>
<dbReference type="InterPro" id="IPR052202">
    <property type="entry name" value="Yeast_MetPath_Reg"/>
</dbReference>
<dbReference type="CDD" id="cd12148">
    <property type="entry name" value="fungal_TF_MHR"/>
    <property type="match status" value="1"/>
</dbReference>
<evidence type="ECO:0000259" key="9">
    <source>
        <dbReference type="PROSITE" id="PS50048"/>
    </source>
</evidence>
<dbReference type="PROSITE" id="PS50048">
    <property type="entry name" value="ZN2_CY6_FUNGAL_2"/>
    <property type="match status" value="1"/>
</dbReference>
<evidence type="ECO:0000256" key="4">
    <source>
        <dbReference type="ARBA" id="ARBA00023015"/>
    </source>
</evidence>
<dbReference type="CDD" id="cd00067">
    <property type="entry name" value="GAL4"/>
    <property type="match status" value="1"/>
</dbReference>
<dbReference type="GO" id="GO:0043565">
    <property type="term" value="F:sequence-specific DNA binding"/>
    <property type="evidence" value="ECO:0007669"/>
    <property type="project" value="TreeGrafter"/>
</dbReference>
<dbReference type="InterPro" id="IPR007219">
    <property type="entry name" value="XnlR_reg_dom"/>
</dbReference>
<name>A0A8K0T2Q5_9HYPO</name>
<dbReference type="GO" id="GO:0045944">
    <property type="term" value="P:positive regulation of transcription by RNA polymerase II"/>
    <property type="evidence" value="ECO:0007669"/>
    <property type="project" value="TreeGrafter"/>
</dbReference>
<keyword evidence="6" id="KW-0804">Transcription</keyword>
<keyword evidence="2" id="KW-0479">Metal-binding</keyword>
<feature type="compositionally biased region" description="Pro residues" evidence="8">
    <location>
        <begin position="1"/>
        <end position="15"/>
    </location>
</feature>
<keyword evidence="4" id="KW-0805">Transcription regulation</keyword>
<evidence type="ECO:0000313" key="10">
    <source>
        <dbReference type="EMBL" id="KAH7324538.1"/>
    </source>
</evidence>
<keyword evidence="7" id="KW-0539">Nucleus</keyword>
<evidence type="ECO:0000256" key="2">
    <source>
        <dbReference type="ARBA" id="ARBA00022723"/>
    </source>
</evidence>
<dbReference type="AlphaFoldDB" id="A0A8K0T2Q5"/>
<protein>
    <submittedName>
        <fullName evidence="10">Fungal-specific transcription factor domain-containing protein</fullName>
    </submittedName>
</protein>
<gene>
    <name evidence="10" type="ORF">B0I35DRAFT_424401</name>
</gene>
<dbReference type="SMART" id="SM00066">
    <property type="entry name" value="GAL4"/>
    <property type="match status" value="1"/>
</dbReference>
<comment type="caution">
    <text evidence="10">The sequence shown here is derived from an EMBL/GenBank/DDBJ whole genome shotgun (WGS) entry which is preliminary data.</text>
</comment>
<dbReference type="OrthoDB" id="25921at2759"/>
<accession>A0A8K0T2Q5</accession>
<feature type="domain" description="Zn(2)-C6 fungal-type" evidence="9">
    <location>
        <begin position="34"/>
        <end position="62"/>
    </location>
</feature>
<dbReference type="PANTHER" id="PTHR47782:SF14">
    <property type="entry name" value="ZN(II)2CYS6 TRANSCRIPTION FACTOR (EUROFUNG)"/>
    <property type="match status" value="1"/>
</dbReference>
<evidence type="ECO:0000256" key="1">
    <source>
        <dbReference type="ARBA" id="ARBA00004123"/>
    </source>
</evidence>
<organism evidence="10 11">
    <name type="scientific">Stachybotrys elegans</name>
    <dbReference type="NCBI Taxonomy" id="80388"/>
    <lineage>
        <taxon>Eukaryota</taxon>
        <taxon>Fungi</taxon>
        <taxon>Dikarya</taxon>
        <taxon>Ascomycota</taxon>
        <taxon>Pezizomycotina</taxon>
        <taxon>Sordariomycetes</taxon>
        <taxon>Hypocreomycetidae</taxon>
        <taxon>Hypocreales</taxon>
        <taxon>Stachybotryaceae</taxon>
        <taxon>Stachybotrys</taxon>
    </lineage>
</organism>
<dbReference type="PROSITE" id="PS00463">
    <property type="entry name" value="ZN2_CY6_FUNGAL_1"/>
    <property type="match status" value="1"/>
</dbReference>
<feature type="region of interest" description="Disordered" evidence="8">
    <location>
        <begin position="194"/>
        <end position="214"/>
    </location>
</feature>
<evidence type="ECO:0000256" key="5">
    <source>
        <dbReference type="ARBA" id="ARBA00023125"/>
    </source>
</evidence>
<reference evidence="10" key="1">
    <citation type="journal article" date="2021" name="Nat. Commun.">
        <title>Genetic determinants of endophytism in the Arabidopsis root mycobiome.</title>
        <authorList>
            <person name="Mesny F."/>
            <person name="Miyauchi S."/>
            <person name="Thiergart T."/>
            <person name="Pickel B."/>
            <person name="Atanasova L."/>
            <person name="Karlsson M."/>
            <person name="Huettel B."/>
            <person name="Barry K.W."/>
            <person name="Haridas S."/>
            <person name="Chen C."/>
            <person name="Bauer D."/>
            <person name="Andreopoulos W."/>
            <person name="Pangilinan J."/>
            <person name="LaButti K."/>
            <person name="Riley R."/>
            <person name="Lipzen A."/>
            <person name="Clum A."/>
            <person name="Drula E."/>
            <person name="Henrissat B."/>
            <person name="Kohler A."/>
            <person name="Grigoriev I.V."/>
            <person name="Martin F.M."/>
            <person name="Hacquard S."/>
        </authorList>
    </citation>
    <scope>NUCLEOTIDE SEQUENCE</scope>
    <source>
        <strain evidence="10">MPI-CAGE-CH-0235</strain>
    </source>
</reference>
<evidence type="ECO:0000256" key="7">
    <source>
        <dbReference type="ARBA" id="ARBA00023242"/>
    </source>
</evidence>
<dbReference type="GO" id="GO:0006351">
    <property type="term" value="P:DNA-templated transcription"/>
    <property type="evidence" value="ECO:0007669"/>
    <property type="project" value="InterPro"/>
</dbReference>
<dbReference type="Gene3D" id="4.10.240.10">
    <property type="entry name" value="Zn(2)-C6 fungal-type DNA-binding domain"/>
    <property type="match status" value="1"/>
</dbReference>
<evidence type="ECO:0000256" key="6">
    <source>
        <dbReference type="ARBA" id="ARBA00023163"/>
    </source>
</evidence>
<dbReference type="GO" id="GO:0000981">
    <property type="term" value="F:DNA-binding transcription factor activity, RNA polymerase II-specific"/>
    <property type="evidence" value="ECO:0007669"/>
    <property type="project" value="InterPro"/>
</dbReference>
<dbReference type="SUPFAM" id="SSF57701">
    <property type="entry name" value="Zn2/Cys6 DNA-binding domain"/>
    <property type="match status" value="1"/>
</dbReference>
<evidence type="ECO:0000313" key="11">
    <source>
        <dbReference type="Proteomes" id="UP000813444"/>
    </source>
</evidence>
<keyword evidence="5" id="KW-0238">DNA-binding</keyword>
<dbReference type="InterPro" id="IPR001138">
    <property type="entry name" value="Zn2Cys6_DnaBD"/>
</dbReference>